<dbReference type="Proteomes" id="UP000030765">
    <property type="component" value="Unassembled WGS sequence"/>
</dbReference>
<reference evidence="2 4" key="1">
    <citation type="journal article" date="2014" name="BMC Genomics">
        <title>Genome sequence of Anopheles sinensis provides insight into genetics basis of mosquito competence for malaria parasites.</title>
        <authorList>
            <person name="Zhou D."/>
            <person name="Zhang D."/>
            <person name="Ding G."/>
            <person name="Shi L."/>
            <person name="Hou Q."/>
            <person name="Ye Y."/>
            <person name="Xu Y."/>
            <person name="Zhou H."/>
            <person name="Xiong C."/>
            <person name="Li S."/>
            <person name="Yu J."/>
            <person name="Hong S."/>
            <person name="Yu X."/>
            <person name="Zou P."/>
            <person name="Chen C."/>
            <person name="Chang X."/>
            <person name="Wang W."/>
            <person name="Lv Y."/>
            <person name="Sun Y."/>
            <person name="Ma L."/>
            <person name="Shen B."/>
            <person name="Zhu C."/>
        </authorList>
    </citation>
    <scope>NUCLEOTIDE SEQUENCE [LARGE SCALE GENOMIC DNA]</scope>
</reference>
<dbReference type="AlphaFoldDB" id="A0A084WB64"/>
<proteinExistence type="predicted"/>
<keyword evidence="1" id="KW-1133">Transmembrane helix</keyword>
<dbReference type="EMBL" id="KE525331">
    <property type="protein sequence ID" value="KFB47458.1"/>
    <property type="molecule type" value="Genomic_DNA"/>
</dbReference>
<evidence type="ECO:0000313" key="4">
    <source>
        <dbReference type="Proteomes" id="UP000030765"/>
    </source>
</evidence>
<evidence type="ECO:0000313" key="3">
    <source>
        <dbReference type="EnsemblMetazoa" id="ASIC015406-PA"/>
    </source>
</evidence>
<reference evidence="3" key="2">
    <citation type="submission" date="2020-05" db="UniProtKB">
        <authorList>
            <consortium name="EnsemblMetazoa"/>
        </authorList>
    </citation>
    <scope>IDENTIFICATION</scope>
</reference>
<keyword evidence="2" id="KW-0687">Ribonucleoprotein</keyword>
<keyword evidence="4" id="KW-1185">Reference proteome</keyword>
<accession>A0A084WB64</accession>
<dbReference type="GO" id="GO:0005840">
    <property type="term" value="C:ribosome"/>
    <property type="evidence" value="ECO:0007669"/>
    <property type="project" value="UniProtKB-KW"/>
</dbReference>
<dbReference type="EMBL" id="ATLV01022316">
    <property type="status" value="NOT_ANNOTATED_CDS"/>
    <property type="molecule type" value="Genomic_DNA"/>
</dbReference>
<name>A0A084WB64_ANOSI</name>
<keyword evidence="1" id="KW-0472">Membrane</keyword>
<keyword evidence="1" id="KW-0812">Transmembrane</keyword>
<dbReference type="EnsemblMetazoa" id="ASIC015406-RA">
    <property type="protein sequence ID" value="ASIC015406-PA"/>
    <property type="gene ID" value="ASIC015406"/>
</dbReference>
<dbReference type="VEuPathDB" id="VectorBase:ASIS016111"/>
<feature type="transmembrane region" description="Helical" evidence="1">
    <location>
        <begin position="110"/>
        <end position="129"/>
    </location>
</feature>
<keyword evidence="2" id="KW-0689">Ribosomal protein</keyword>
<dbReference type="VEuPathDB" id="VectorBase:ASIC015406"/>
<protein>
    <submittedName>
        <fullName evidence="2 3">60S ribosomal protein L8</fullName>
    </submittedName>
</protein>
<evidence type="ECO:0000313" key="2">
    <source>
        <dbReference type="EMBL" id="KFB47458.1"/>
    </source>
</evidence>
<sequence>MPPHVASHRRPGPPPSDTVVFLRILAGRRPASDGPVWRSSVDRDTGANRFRSTTTAPGALPGEMDFIVHSPAAGTSNRAPRTLPLLLIFLPLFRAHGALVGRWVQSGKKPGTLLLLLLLLMANGLVIYLPQFPTLLIICPNHNNNNNVPVGS</sequence>
<organism evidence="2">
    <name type="scientific">Anopheles sinensis</name>
    <name type="common">Mosquito</name>
    <dbReference type="NCBI Taxonomy" id="74873"/>
    <lineage>
        <taxon>Eukaryota</taxon>
        <taxon>Metazoa</taxon>
        <taxon>Ecdysozoa</taxon>
        <taxon>Arthropoda</taxon>
        <taxon>Hexapoda</taxon>
        <taxon>Insecta</taxon>
        <taxon>Pterygota</taxon>
        <taxon>Neoptera</taxon>
        <taxon>Endopterygota</taxon>
        <taxon>Diptera</taxon>
        <taxon>Nematocera</taxon>
        <taxon>Culicoidea</taxon>
        <taxon>Culicidae</taxon>
        <taxon>Anophelinae</taxon>
        <taxon>Anopheles</taxon>
    </lineage>
</organism>
<gene>
    <name evidence="2" type="ORF">ZHAS_00015406</name>
</gene>
<evidence type="ECO:0000256" key="1">
    <source>
        <dbReference type="SAM" id="Phobius"/>
    </source>
</evidence>